<keyword evidence="2 11" id="KW-0813">Transport</keyword>
<evidence type="ECO:0000256" key="1">
    <source>
        <dbReference type="ARBA" id="ARBA00004571"/>
    </source>
</evidence>
<dbReference type="SUPFAM" id="SSF56935">
    <property type="entry name" value="Porins"/>
    <property type="match status" value="1"/>
</dbReference>
<dbReference type="EMBL" id="JAEHFW010000002">
    <property type="protein sequence ID" value="MBK0379918.1"/>
    <property type="molecule type" value="Genomic_DNA"/>
</dbReference>
<keyword evidence="4" id="KW-0410">Iron transport</keyword>
<dbReference type="PROSITE" id="PS52016">
    <property type="entry name" value="TONB_DEPENDENT_REC_3"/>
    <property type="match status" value="1"/>
</dbReference>
<evidence type="ECO:0000259" key="13">
    <source>
        <dbReference type="Pfam" id="PF07715"/>
    </source>
</evidence>
<dbReference type="InterPro" id="IPR039426">
    <property type="entry name" value="TonB-dep_rcpt-like"/>
</dbReference>
<reference evidence="14" key="1">
    <citation type="submission" date="2020-12" db="EMBL/GenBank/DDBJ databases">
        <title>Bacterial novel species Mucilaginibacter sp. SD-g isolated from soil.</title>
        <authorList>
            <person name="Jung H.-Y."/>
        </authorList>
    </citation>
    <scope>NUCLEOTIDE SEQUENCE</scope>
    <source>
        <strain evidence="14">SD-g</strain>
    </source>
</reference>
<sequence length="1037" mass="112289">MKKLLLVSLCFLVLCITQVYAQNRTVTGTVVAREDGLAIPGVTVKVKNSTIGTQTDANGKFTLTVPADAKTLTVSFLGFQTSDFAIPSDGVVNAVLAKDTRQLNEVVVSAGGLNVQRREQGYASTTVKPEVLTQGKAINVGSALSGKVAGLQVNTVSSGVNPQVRLVLRGNRSLLGNNQALIVLDNVIVPNSILGNINPEDIEDIQVLNGPGAAALYGSDASNGALIITTKKGRRGEAVIKVGNTTSLEKISFYPKYQTGFGSGSNNDIQVYIPYENQQYGPAFDGVPRIIGRPLEDGSIQTVPYSATNSKNDFWDTGVTNQTDFSMSSGDEKSTLYLAAQYVDQKGTTPGDKYNRVSIRVNGTRDLGNKVSANYNVNYVQNRYDVTTQTGSMYDQILQTPGQVRLTDYADWQNNPFANPNGYYNEYYANPYYTKDNNRQNVRNDYLLGKAELKYRPIDALSFTGRIGITTSNQSYKSFTNKFVLTPYTKSIGTSGQKTNDIPGGVTDGSSYATQLTSDFLANYLNNFGDFKIDFTAGASLRNNVANAQTVSASGLVQSDLYNVDARYTPNVTGGQSFGTTRQLGVYGDLKVGYKDYLTLHVTGRNDWLSVLAPKNRSFFYPSADIAFIPTNVLEFMKDSHVLNSLKLRGTISKVGQANIGAYALNPIFVQASGYPFTSGPGYTLDSRLVSADLKPEITKGIEAGFDADFFDSRISASATYYKTNTTNQTVPTGVSNATGFSSFLTNTGRVDNQGIETSLTLVPVKTTTGLQITVGANYTYNDNKVVSISKDLDQLQLSTGGTAQVFAIKGEEYPVLKGVDYLRDDQGRVIVDPITGYPSADPTVKILGNTNPKHRLGLNAEVRYKSLRLSGLAEYRGGFVIYNNGASGYDFSGSSIRTTTYNRERFVFPNSSYLDAATGEYVANNTVTVSDGGAGFFADNNRNMGIATNYIYNGASWKIREISLTYDLPKSLLGSQNTIKAASIGVQGRNLFLWTPSQNIYTDPEYNFTDGNAIGITTLGQTPPTRYFGATLSITL</sequence>
<dbReference type="InterPro" id="IPR008969">
    <property type="entry name" value="CarboxyPept-like_regulatory"/>
</dbReference>
<gene>
    <name evidence="14" type="ORF">I5M19_11400</name>
</gene>
<evidence type="ECO:0000313" key="14">
    <source>
        <dbReference type="EMBL" id="MBK0379918.1"/>
    </source>
</evidence>
<dbReference type="Gene3D" id="2.60.40.1120">
    <property type="entry name" value="Carboxypeptidase-like, regulatory domain"/>
    <property type="match status" value="1"/>
</dbReference>
<dbReference type="AlphaFoldDB" id="A0A934PVT7"/>
<keyword evidence="8" id="KW-0406">Ion transport</keyword>
<evidence type="ECO:0000256" key="12">
    <source>
        <dbReference type="SAM" id="SignalP"/>
    </source>
</evidence>
<keyword evidence="10 11" id="KW-0998">Cell outer membrane</keyword>
<dbReference type="Gene3D" id="2.40.170.20">
    <property type="entry name" value="TonB-dependent receptor, beta-barrel domain"/>
    <property type="match status" value="1"/>
</dbReference>
<comment type="caution">
    <text evidence="14">The sequence shown here is derived from an EMBL/GenBank/DDBJ whole genome shotgun (WGS) entry which is preliminary data.</text>
</comment>
<keyword evidence="7" id="KW-0408">Iron</keyword>
<evidence type="ECO:0000313" key="15">
    <source>
        <dbReference type="Proteomes" id="UP000613193"/>
    </source>
</evidence>
<dbReference type="GO" id="GO:0015344">
    <property type="term" value="F:siderophore uptake transmembrane transporter activity"/>
    <property type="evidence" value="ECO:0007669"/>
    <property type="project" value="TreeGrafter"/>
</dbReference>
<accession>A0A934PVT7</accession>
<evidence type="ECO:0000256" key="8">
    <source>
        <dbReference type="ARBA" id="ARBA00023065"/>
    </source>
</evidence>
<dbReference type="Pfam" id="PF07715">
    <property type="entry name" value="Plug"/>
    <property type="match status" value="1"/>
</dbReference>
<evidence type="ECO:0000256" key="2">
    <source>
        <dbReference type="ARBA" id="ARBA00022448"/>
    </source>
</evidence>
<dbReference type="GO" id="GO:0009279">
    <property type="term" value="C:cell outer membrane"/>
    <property type="evidence" value="ECO:0007669"/>
    <property type="project" value="UniProtKB-SubCell"/>
</dbReference>
<evidence type="ECO:0000256" key="5">
    <source>
        <dbReference type="ARBA" id="ARBA00022692"/>
    </source>
</evidence>
<evidence type="ECO:0000256" key="6">
    <source>
        <dbReference type="ARBA" id="ARBA00022729"/>
    </source>
</evidence>
<keyword evidence="9 11" id="KW-0472">Membrane</keyword>
<dbReference type="Proteomes" id="UP000613193">
    <property type="component" value="Unassembled WGS sequence"/>
</dbReference>
<dbReference type="InterPro" id="IPR012910">
    <property type="entry name" value="Plug_dom"/>
</dbReference>
<protein>
    <submittedName>
        <fullName evidence="14">SusC/RagA family TonB-linked outer membrane protein</fullName>
    </submittedName>
</protein>
<evidence type="ECO:0000256" key="10">
    <source>
        <dbReference type="ARBA" id="ARBA00023237"/>
    </source>
</evidence>
<dbReference type="SUPFAM" id="SSF49464">
    <property type="entry name" value="Carboxypeptidase regulatory domain-like"/>
    <property type="match status" value="1"/>
</dbReference>
<proteinExistence type="inferred from homology"/>
<evidence type="ECO:0000256" key="7">
    <source>
        <dbReference type="ARBA" id="ARBA00023004"/>
    </source>
</evidence>
<keyword evidence="6 12" id="KW-0732">Signal</keyword>
<dbReference type="InterPro" id="IPR023996">
    <property type="entry name" value="TonB-dep_OMP_SusC/RagA"/>
</dbReference>
<dbReference type="Pfam" id="PF13715">
    <property type="entry name" value="CarbopepD_reg_2"/>
    <property type="match status" value="1"/>
</dbReference>
<dbReference type="InterPro" id="IPR036942">
    <property type="entry name" value="Beta-barrel_TonB_sf"/>
</dbReference>
<evidence type="ECO:0000256" key="3">
    <source>
        <dbReference type="ARBA" id="ARBA00022452"/>
    </source>
</evidence>
<comment type="subcellular location">
    <subcellularLocation>
        <location evidence="1 11">Cell outer membrane</location>
        <topology evidence="1 11">Multi-pass membrane protein</topology>
    </subcellularLocation>
</comment>
<feature type="domain" description="TonB-dependent receptor plug" evidence="13">
    <location>
        <begin position="118"/>
        <end position="225"/>
    </location>
</feature>
<evidence type="ECO:0000256" key="4">
    <source>
        <dbReference type="ARBA" id="ARBA00022496"/>
    </source>
</evidence>
<evidence type="ECO:0000256" key="9">
    <source>
        <dbReference type="ARBA" id="ARBA00023136"/>
    </source>
</evidence>
<dbReference type="PANTHER" id="PTHR32552">
    <property type="entry name" value="FERRICHROME IRON RECEPTOR-RELATED"/>
    <property type="match status" value="1"/>
</dbReference>
<evidence type="ECO:0000256" key="11">
    <source>
        <dbReference type="PROSITE-ProRule" id="PRU01360"/>
    </source>
</evidence>
<feature type="signal peptide" evidence="12">
    <location>
        <begin position="1"/>
        <end position="21"/>
    </location>
</feature>
<dbReference type="NCBIfam" id="TIGR04056">
    <property type="entry name" value="OMP_RagA_SusC"/>
    <property type="match status" value="1"/>
</dbReference>
<name>A0A934PVT7_9SPHI</name>
<feature type="chain" id="PRO_5036944489" evidence="12">
    <location>
        <begin position="22"/>
        <end position="1037"/>
    </location>
</feature>
<dbReference type="RefSeq" id="WP_200066458.1">
    <property type="nucleotide sequence ID" value="NZ_JAEHFW010000002.1"/>
</dbReference>
<keyword evidence="3 11" id="KW-1134">Transmembrane beta strand</keyword>
<keyword evidence="15" id="KW-1185">Reference proteome</keyword>
<dbReference type="PANTHER" id="PTHR32552:SF68">
    <property type="entry name" value="FERRICHROME OUTER MEMBRANE TRANSPORTER_PHAGE RECEPTOR"/>
    <property type="match status" value="1"/>
</dbReference>
<organism evidence="14 15">
    <name type="scientific">Mucilaginibacter segetis</name>
    <dbReference type="NCBI Taxonomy" id="2793071"/>
    <lineage>
        <taxon>Bacteria</taxon>
        <taxon>Pseudomonadati</taxon>
        <taxon>Bacteroidota</taxon>
        <taxon>Sphingobacteriia</taxon>
        <taxon>Sphingobacteriales</taxon>
        <taxon>Sphingobacteriaceae</taxon>
        <taxon>Mucilaginibacter</taxon>
    </lineage>
</organism>
<keyword evidence="5 11" id="KW-0812">Transmembrane</keyword>
<comment type="similarity">
    <text evidence="11">Belongs to the TonB-dependent receptor family.</text>
</comment>
<dbReference type="InterPro" id="IPR037066">
    <property type="entry name" value="Plug_dom_sf"/>
</dbReference>
<dbReference type="Gene3D" id="2.170.130.10">
    <property type="entry name" value="TonB-dependent receptor, plug domain"/>
    <property type="match status" value="1"/>
</dbReference>